<feature type="region of interest" description="Disordered" evidence="1">
    <location>
        <begin position="1"/>
        <end position="22"/>
    </location>
</feature>
<dbReference type="STRING" id="1789683.A0A1X7R2D7"/>
<dbReference type="PANTHER" id="PTHR38422:SF1">
    <property type="entry name" value="SOMETHING ABOUT SILENCING PROTEIN 4"/>
    <property type="match status" value="1"/>
</dbReference>
<dbReference type="GO" id="GO:0004402">
    <property type="term" value="F:histone acetyltransferase activity"/>
    <property type="evidence" value="ECO:0007669"/>
    <property type="project" value="TreeGrafter"/>
</dbReference>
<dbReference type="PANTHER" id="PTHR38422">
    <property type="entry name" value="SOMETHING ABOUT SILENCING PROTEIN 4"/>
    <property type="match status" value="1"/>
</dbReference>
<dbReference type="Pfam" id="PF15460">
    <property type="entry name" value="SAS4"/>
    <property type="match status" value="1"/>
</dbReference>
<dbReference type="InterPro" id="IPR038988">
    <property type="entry name" value="Sas4"/>
</dbReference>
<sequence>MNIETETKARSTRSSASIDNQIPPTFEFDFSHEIDPDRGLQCLSRGLQRNSSSPNDTSIQNTRTSISKMVLKIEDNVITKKNDADKIVTVDSLPDTLYYAFHKKMLRQENRMIESDINESYETAEHLEQLYNKLEIVTWPTALAKMTKINDPTDMGELNEKRQMTMDKIMNMLDKYNLMNEHASILQKHKSKFKINPLIDYSKIYRTVDHLLLDNYESSSDEDEEELTTEQIRAHRLKKRTKTCGGVITIGLKTRELREQFAIIAQPLKTPYVIKLTTKERDQLSANQPLRRVFKYSRTLKNSLAKLKHREAIPVTMTVNEKKRKSLINQYNIENGIEDIVTEIDPPLHHIIHTPSTSETNSRINETFNTVRTSTTQQVQYIQLEDQIKPGPIFSSQQQPQAVRVSQQVLPVLKNPSKVKPQPETSHNQLQIKVHNQQVLTGNKPGLSKLQEQLKTQFYSSKTNGIDDKQILNQQHINSFQHQPYLHVCNGSSILNKSHSTNITPSIRGIPGKQQPNILIPHKKVKIQKP</sequence>
<feature type="domain" description="Something about silencing protein 4" evidence="2">
    <location>
        <begin position="91"/>
        <end position="187"/>
    </location>
</feature>
<evidence type="ECO:0000259" key="2">
    <source>
        <dbReference type="Pfam" id="PF15460"/>
    </source>
</evidence>
<feature type="compositionally biased region" description="Polar residues" evidence="1">
    <location>
        <begin position="12"/>
        <end position="22"/>
    </location>
</feature>
<protein>
    <submittedName>
        <fullName evidence="3">Similar to Saccharomyces cerevisiae YDR181C SAS4 Subunit of the SAS complex (Sas2p, Sas4p, Sas5p), which acetylates free histones and nucleosomes and regulates transcriptional silencing</fullName>
    </submittedName>
</protein>
<keyword evidence="4" id="KW-1185">Reference proteome</keyword>
<gene>
    <name evidence="3" type="ORF">KASA_0O04521G</name>
</gene>
<organism evidence="3 4">
    <name type="scientific">Maudiozyma saulgeensis</name>
    <dbReference type="NCBI Taxonomy" id="1789683"/>
    <lineage>
        <taxon>Eukaryota</taxon>
        <taxon>Fungi</taxon>
        <taxon>Dikarya</taxon>
        <taxon>Ascomycota</taxon>
        <taxon>Saccharomycotina</taxon>
        <taxon>Saccharomycetes</taxon>
        <taxon>Saccharomycetales</taxon>
        <taxon>Saccharomycetaceae</taxon>
        <taxon>Maudiozyma</taxon>
    </lineage>
</organism>
<name>A0A1X7R2D7_9SACH</name>
<dbReference type="OrthoDB" id="1938992at2759"/>
<evidence type="ECO:0000313" key="4">
    <source>
        <dbReference type="Proteomes" id="UP000196158"/>
    </source>
</evidence>
<dbReference type="Proteomes" id="UP000196158">
    <property type="component" value="Unassembled WGS sequence"/>
</dbReference>
<dbReference type="InterPro" id="IPR029184">
    <property type="entry name" value="Sas4_dom"/>
</dbReference>
<accession>A0A1X7R2D7</accession>
<dbReference type="EMBL" id="FXLY01000004">
    <property type="protein sequence ID" value="SMN19853.1"/>
    <property type="molecule type" value="Genomic_DNA"/>
</dbReference>
<evidence type="ECO:0000256" key="1">
    <source>
        <dbReference type="SAM" id="MobiDB-lite"/>
    </source>
</evidence>
<evidence type="ECO:0000313" key="3">
    <source>
        <dbReference type="EMBL" id="SMN19853.1"/>
    </source>
</evidence>
<dbReference type="GO" id="GO:0033255">
    <property type="term" value="C:SAS acetyltransferase complex"/>
    <property type="evidence" value="ECO:0007669"/>
    <property type="project" value="InterPro"/>
</dbReference>
<dbReference type="AlphaFoldDB" id="A0A1X7R2D7"/>
<proteinExistence type="predicted"/>
<reference evidence="3 4" key="1">
    <citation type="submission" date="2017-04" db="EMBL/GenBank/DDBJ databases">
        <authorList>
            <person name="Afonso C.L."/>
            <person name="Miller P.J."/>
            <person name="Scott M.A."/>
            <person name="Spackman E."/>
            <person name="Goraichik I."/>
            <person name="Dimitrov K.M."/>
            <person name="Suarez D.L."/>
            <person name="Swayne D.E."/>
        </authorList>
    </citation>
    <scope>NUCLEOTIDE SEQUENCE [LARGE SCALE GENOMIC DNA]</scope>
</reference>